<dbReference type="EMBL" id="CP000323">
    <property type="protein sequence ID" value="ABE75431.1"/>
    <property type="molecule type" value="Genomic_DNA"/>
</dbReference>
<dbReference type="HOGENOM" id="CLU_1228771_0_0_6"/>
<feature type="coiled-coil region" evidence="1">
    <location>
        <begin position="174"/>
        <end position="201"/>
    </location>
</feature>
<keyword evidence="2" id="KW-0812">Transmembrane</keyword>
<gene>
    <name evidence="3" type="ordered locus">Pcryo_1654</name>
</gene>
<dbReference type="AlphaFoldDB" id="Q1QA72"/>
<dbReference type="Proteomes" id="UP000002425">
    <property type="component" value="Chromosome"/>
</dbReference>
<protein>
    <submittedName>
        <fullName evidence="3">Uncharacterized protein</fullName>
    </submittedName>
</protein>
<proteinExistence type="predicted"/>
<name>Q1QA72_PSYCK</name>
<accession>Q1QA72</accession>
<organism evidence="3 4">
    <name type="scientific">Psychrobacter cryohalolentis (strain ATCC BAA-1226 / DSM 17306 / VKM B-2378 / K5)</name>
    <dbReference type="NCBI Taxonomy" id="335284"/>
    <lineage>
        <taxon>Bacteria</taxon>
        <taxon>Pseudomonadati</taxon>
        <taxon>Pseudomonadota</taxon>
        <taxon>Gammaproteobacteria</taxon>
        <taxon>Moraxellales</taxon>
        <taxon>Moraxellaceae</taxon>
        <taxon>Psychrobacter</taxon>
    </lineage>
</organism>
<keyword evidence="4" id="KW-1185">Reference proteome</keyword>
<keyword evidence="2" id="KW-1133">Transmembrane helix</keyword>
<dbReference type="STRING" id="335284.Pcryo_1654"/>
<sequence>MFYLNNKKRIIYMKRSTLSHSFLNVILVFIESALTLLLRLDPELRKAAYPLAKQETVVALRLYLPHVEVFATFSTKGVLLDDRLPIGRSEPDVVINAYSLQVINAITTHDSETTEKLQMRGETVQVQLVKQFIMQLGLGSLIQGLIKKIKGGKSKPKPTEAEMADKKESYKLRIKEQQIEITTLTIKNRELETAVKELQSKQKTFIITTIIASIIALTAIIALFVMN</sequence>
<keyword evidence="1" id="KW-0175">Coiled coil</keyword>
<evidence type="ECO:0000313" key="4">
    <source>
        <dbReference type="Proteomes" id="UP000002425"/>
    </source>
</evidence>
<dbReference type="eggNOG" id="ENOG5033FZ3">
    <property type="taxonomic scope" value="Bacteria"/>
</dbReference>
<feature type="transmembrane region" description="Helical" evidence="2">
    <location>
        <begin position="21"/>
        <end position="40"/>
    </location>
</feature>
<evidence type="ECO:0000313" key="3">
    <source>
        <dbReference type="EMBL" id="ABE75431.1"/>
    </source>
</evidence>
<evidence type="ECO:0000256" key="1">
    <source>
        <dbReference type="SAM" id="Coils"/>
    </source>
</evidence>
<reference evidence="3" key="1">
    <citation type="submission" date="2006-03" db="EMBL/GenBank/DDBJ databases">
        <title>Complete sequence of chromosome of Psychrobacter cryohalolentis K5.</title>
        <authorList>
            <consortium name="US DOE Joint Genome Institute"/>
            <person name="Copeland A."/>
            <person name="Lucas S."/>
            <person name="Lapidus A."/>
            <person name="Barry K."/>
            <person name="Detter J.C."/>
            <person name="Glavina del Rio T."/>
            <person name="Hammon N."/>
            <person name="Israni S."/>
            <person name="Dalin E."/>
            <person name="Tice H."/>
            <person name="Pitluck S."/>
            <person name="Brettin T."/>
            <person name="Bruce D."/>
            <person name="Han C."/>
            <person name="Tapia R."/>
            <person name="Sims D.R."/>
            <person name="Gilna P."/>
            <person name="Schmutz J."/>
            <person name="Larimer F."/>
            <person name="Land M."/>
            <person name="Hauser L."/>
            <person name="Kyrpides N."/>
            <person name="Kim E."/>
            <person name="Richardson P."/>
        </authorList>
    </citation>
    <scope>NUCLEOTIDE SEQUENCE</scope>
    <source>
        <strain evidence="3">K5</strain>
    </source>
</reference>
<feature type="transmembrane region" description="Helical" evidence="2">
    <location>
        <begin position="205"/>
        <end position="226"/>
    </location>
</feature>
<dbReference type="KEGG" id="pcr:Pcryo_1654"/>
<evidence type="ECO:0000256" key="2">
    <source>
        <dbReference type="SAM" id="Phobius"/>
    </source>
</evidence>
<keyword evidence="2" id="KW-0472">Membrane</keyword>